<comment type="similarity">
    <text evidence="2">Belongs to the granulin family.</text>
</comment>
<organism evidence="7 8">
    <name type="scientific">Sinanodonta woodiana</name>
    <name type="common">Chinese pond mussel</name>
    <name type="synonym">Anodonta woodiana</name>
    <dbReference type="NCBI Taxonomy" id="1069815"/>
    <lineage>
        <taxon>Eukaryota</taxon>
        <taxon>Metazoa</taxon>
        <taxon>Spiralia</taxon>
        <taxon>Lophotrochozoa</taxon>
        <taxon>Mollusca</taxon>
        <taxon>Bivalvia</taxon>
        <taxon>Autobranchia</taxon>
        <taxon>Heteroconchia</taxon>
        <taxon>Palaeoheterodonta</taxon>
        <taxon>Unionida</taxon>
        <taxon>Unionoidea</taxon>
        <taxon>Unionidae</taxon>
        <taxon>Unioninae</taxon>
        <taxon>Sinanodonta</taxon>
    </lineage>
</organism>
<evidence type="ECO:0000313" key="7">
    <source>
        <dbReference type="EMBL" id="KAL3832722.1"/>
    </source>
</evidence>
<dbReference type="SMART" id="SM00277">
    <property type="entry name" value="GRAN"/>
    <property type="match status" value="1"/>
</dbReference>
<gene>
    <name evidence="7" type="ORF">ACJMK2_024339</name>
</gene>
<accession>A0ABD3T7D4</accession>
<feature type="signal peptide" evidence="5">
    <location>
        <begin position="1"/>
        <end position="27"/>
    </location>
</feature>
<evidence type="ECO:0000259" key="6">
    <source>
        <dbReference type="PROSITE" id="PS00799"/>
    </source>
</evidence>
<dbReference type="EMBL" id="JBJQND010000019">
    <property type="protein sequence ID" value="KAL3832722.1"/>
    <property type="molecule type" value="Genomic_DNA"/>
</dbReference>
<evidence type="ECO:0000256" key="5">
    <source>
        <dbReference type="SAM" id="SignalP"/>
    </source>
</evidence>
<dbReference type="PANTHER" id="PTHR12274">
    <property type="entry name" value="GRANULIN"/>
    <property type="match status" value="1"/>
</dbReference>
<comment type="subcellular location">
    <subcellularLocation>
        <location evidence="1">Secreted</location>
    </subcellularLocation>
</comment>
<sequence>MYSLSKLKFIFIMLFVLLAVCFVQTLGNRLYNVPTSVKKIEAMTISVVPATFNLTANSVCPDPALSCPGTETCCPSSTETGWGCCPSPNAVCCIDRLHCCPNGFVCSGLECATATVKELKKIEKILPSRHLIHPKKSISTYSPICPDPTFSCPTNNTCCAATTPSGWGCCSFPDSVCPSHYCC</sequence>
<dbReference type="InterPro" id="IPR000118">
    <property type="entry name" value="Granulin"/>
</dbReference>
<dbReference type="PANTHER" id="PTHR12274:SF3">
    <property type="entry name" value="PROGRANULIN"/>
    <property type="match status" value="1"/>
</dbReference>
<feature type="domain" description="Granulins" evidence="6">
    <location>
        <begin position="93"/>
        <end position="106"/>
    </location>
</feature>
<dbReference type="GO" id="GO:0005576">
    <property type="term" value="C:extracellular region"/>
    <property type="evidence" value="ECO:0007669"/>
    <property type="project" value="UniProtKB-SubCell"/>
</dbReference>
<evidence type="ECO:0000256" key="4">
    <source>
        <dbReference type="ARBA" id="ARBA00023157"/>
    </source>
</evidence>
<protein>
    <recommendedName>
        <fullName evidence="6">Granulins domain-containing protein</fullName>
    </recommendedName>
</protein>
<keyword evidence="5" id="KW-0732">Signal</keyword>
<reference evidence="7 8" key="1">
    <citation type="submission" date="2024-11" db="EMBL/GenBank/DDBJ databases">
        <title>Chromosome-level genome assembly of the freshwater bivalve Anodonta woodiana.</title>
        <authorList>
            <person name="Chen X."/>
        </authorList>
    </citation>
    <scope>NUCLEOTIDE SEQUENCE [LARGE SCALE GENOMIC DNA]</scope>
    <source>
        <strain evidence="7">MN2024</strain>
        <tissue evidence="7">Gills</tissue>
    </source>
</reference>
<proteinExistence type="inferred from homology"/>
<dbReference type="Gene3D" id="2.10.25.160">
    <property type="entry name" value="Granulin"/>
    <property type="match status" value="1"/>
</dbReference>
<evidence type="ECO:0000313" key="8">
    <source>
        <dbReference type="Proteomes" id="UP001634394"/>
    </source>
</evidence>
<dbReference type="Proteomes" id="UP001634394">
    <property type="component" value="Unassembled WGS sequence"/>
</dbReference>
<dbReference type="AlphaFoldDB" id="A0ABD3T7D4"/>
<dbReference type="Pfam" id="PF00396">
    <property type="entry name" value="Granulin"/>
    <property type="match status" value="1"/>
</dbReference>
<comment type="caution">
    <text evidence="7">The sequence shown here is derived from an EMBL/GenBank/DDBJ whole genome shotgun (WGS) entry which is preliminary data.</text>
</comment>
<dbReference type="InterPro" id="IPR039036">
    <property type="entry name" value="Granulin_fam"/>
</dbReference>
<keyword evidence="4" id="KW-1015">Disulfide bond</keyword>
<name>A0ABD3T7D4_SINWO</name>
<dbReference type="InterPro" id="IPR037277">
    <property type="entry name" value="Granulin_sf"/>
</dbReference>
<feature type="chain" id="PRO_5044829918" description="Granulins domain-containing protein" evidence="5">
    <location>
        <begin position="28"/>
        <end position="183"/>
    </location>
</feature>
<dbReference type="PROSITE" id="PS00799">
    <property type="entry name" value="GRANULINS"/>
    <property type="match status" value="1"/>
</dbReference>
<evidence type="ECO:0000256" key="1">
    <source>
        <dbReference type="ARBA" id="ARBA00004613"/>
    </source>
</evidence>
<evidence type="ECO:0000256" key="3">
    <source>
        <dbReference type="ARBA" id="ARBA00022525"/>
    </source>
</evidence>
<keyword evidence="8" id="KW-1185">Reference proteome</keyword>
<keyword evidence="3" id="KW-0964">Secreted</keyword>
<evidence type="ECO:0000256" key="2">
    <source>
        <dbReference type="ARBA" id="ARBA00010093"/>
    </source>
</evidence>